<keyword evidence="2" id="KW-1185">Reference proteome</keyword>
<gene>
    <name evidence="1" type="ORF">NDU88_003406</name>
</gene>
<protein>
    <submittedName>
        <fullName evidence="1">Uncharacterized protein</fullName>
    </submittedName>
</protein>
<dbReference type="EMBL" id="JANPWB010000006">
    <property type="protein sequence ID" value="KAJ1178159.1"/>
    <property type="molecule type" value="Genomic_DNA"/>
</dbReference>
<evidence type="ECO:0000313" key="1">
    <source>
        <dbReference type="EMBL" id="KAJ1178159.1"/>
    </source>
</evidence>
<organism evidence="1 2">
    <name type="scientific">Pleurodeles waltl</name>
    <name type="common">Iberian ribbed newt</name>
    <dbReference type="NCBI Taxonomy" id="8319"/>
    <lineage>
        <taxon>Eukaryota</taxon>
        <taxon>Metazoa</taxon>
        <taxon>Chordata</taxon>
        <taxon>Craniata</taxon>
        <taxon>Vertebrata</taxon>
        <taxon>Euteleostomi</taxon>
        <taxon>Amphibia</taxon>
        <taxon>Batrachia</taxon>
        <taxon>Caudata</taxon>
        <taxon>Salamandroidea</taxon>
        <taxon>Salamandridae</taxon>
        <taxon>Pleurodelinae</taxon>
        <taxon>Pleurodeles</taxon>
    </lineage>
</organism>
<comment type="caution">
    <text evidence="1">The sequence shown here is derived from an EMBL/GenBank/DDBJ whole genome shotgun (WGS) entry which is preliminary data.</text>
</comment>
<accession>A0AAV7TNC8</accession>
<evidence type="ECO:0000313" key="2">
    <source>
        <dbReference type="Proteomes" id="UP001066276"/>
    </source>
</evidence>
<name>A0AAV7TNC8_PLEWA</name>
<reference evidence="1" key="1">
    <citation type="journal article" date="2022" name="bioRxiv">
        <title>Sequencing and chromosome-scale assembly of the giantPleurodeles waltlgenome.</title>
        <authorList>
            <person name="Brown T."/>
            <person name="Elewa A."/>
            <person name="Iarovenko S."/>
            <person name="Subramanian E."/>
            <person name="Araus A.J."/>
            <person name="Petzold A."/>
            <person name="Susuki M."/>
            <person name="Suzuki K.-i.T."/>
            <person name="Hayashi T."/>
            <person name="Toyoda A."/>
            <person name="Oliveira C."/>
            <person name="Osipova E."/>
            <person name="Leigh N.D."/>
            <person name="Simon A."/>
            <person name="Yun M.H."/>
        </authorList>
    </citation>
    <scope>NUCLEOTIDE SEQUENCE</scope>
    <source>
        <strain evidence="1">20211129_DDA</strain>
        <tissue evidence="1">Liver</tissue>
    </source>
</reference>
<sequence>MPEARRGVMRLFSVMMGPGQHTVPKGSRTLLNLSLHEAFAVKWLLFSRSVSPAIGDDAAPGGQQFHSFGHQVQSCLVFQGLVVPGAS</sequence>
<dbReference type="AlphaFoldDB" id="A0AAV7TNC8"/>
<proteinExistence type="predicted"/>
<dbReference type="Proteomes" id="UP001066276">
    <property type="component" value="Chromosome 3_2"/>
</dbReference>